<comment type="caution">
    <text evidence="1">The sequence shown here is derived from an EMBL/GenBank/DDBJ whole genome shotgun (WGS) entry which is preliminary data.</text>
</comment>
<keyword evidence="2" id="KW-1185">Reference proteome</keyword>
<organism evidence="1 2">
    <name type="scientific">Paenibacillus xylanexedens</name>
    <dbReference type="NCBI Taxonomy" id="528191"/>
    <lineage>
        <taxon>Bacteria</taxon>
        <taxon>Bacillati</taxon>
        <taxon>Bacillota</taxon>
        <taxon>Bacilli</taxon>
        <taxon>Bacillales</taxon>
        <taxon>Paenibacillaceae</taxon>
        <taxon>Paenibacillus</taxon>
    </lineage>
</organism>
<dbReference type="Proteomes" id="UP000810207">
    <property type="component" value="Unassembled WGS sequence"/>
</dbReference>
<reference evidence="1 2" key="1">
    <citation type="submission" date="2021-03" db="EMBL/GenBank/DDBJ databases">
        <title>Genomic Encyclopedia of Type Strains, Phase IV (KMG-IV): sequencing the most valuable type-strain genomes for metagenomic binning, comparative biology and taxonomic classification.</title>
        <authorList>
            <person name="Goeker M."/>
        </authorList>
    </citation>
    <scope>NUCLEOTIDE SEQUENCE [LARGE SCALE GENOMIC DNA]</scope>
    <source>
        <strain evidence="1 2">DSM 21292</strain>
    </source>
</reference>
<dbReference type="RefSeq" id="WP_211081050.1">
    <property type="nucleotide sequence ID" value="NZ_JAGIKV010000002.1"/>
</dbReference>
<dbReference type="EMBL" id="JAGIKV010000002">
    <property type="protein sequence ID" value="MBP2243872.1"/>
    <property type="molecule type" value="Genomic_DNA"/>
</dbReference>
<evidence type="ECO:0000313" key="2">
    <source>
        <dbReference type="Proteomes" id="UP000810207"/>
    </source>
</evidence>
<proteinExistence type="predicted"/>
<evidence type="ECO:0000313" key="1">
    <source>
        <dbReference type="EMBL" id="MBP2243872.1"/>
    </source>
</evidence>
<sequence length="71" mass="8081">MFDNQCDYTTFSTVEENGGADFTYSNITSVSPLKTTTLLYLAKMPNEVAESEKPLKAVIMIKEEVYEYTIR</sequence>
<name>A0ABS4RQ22_PAEXY</name>
<gene>
    <name evidence="1" type="ORF">J2Z28_000482</name>
</gene>
<protein>
    <submittedName>
        <fullName evidence="1">Uncharacterized protein</fullName>
    </submittedName>
</protein>
<accession>A0ABS4RQ22</accession>